<evidence type="ECO:0000313" key="2">
    <source>
        <dbReference type="Proteomes" id="UP000323876"/>
    </source>
</evidence>
<accession>A0A5N0EDX3</accession>
<dbReference type="EMBL" id="VXLC01000006">
    <property type="protein sequence ID" value="KAA8887618.1"/>
    <property type="molecule type" value="Genomic_DNA"/>
</dbReference>
<proteinExistence type="predicted"/>
<sequence>MDSGLRRRLQLVRGLQWVRAAEGDPLATLLRGYPGDARPVSAEPISRSATGTVLVDGTHAGELLTAGHGLADWRPTGTRVMAVAAEDIEPADPADVAALAAAAPPAVTDVPDELTDLVPVAELLCAKIFADLLGANPGSLLDATPVLDNLLCPQETAVTERMLAAVDDLRAALCARTPAFFLAVVAPRLAADLVTRTAATLLADGRWPDVEGAVERTRAVYSPVRLHLTTTNADVTVAGEVVSRDSQVAVLTSPAAPPQLLDLPLVYATADAVLTAIAHRHPRLVSSGAELERPLAPATRGPAQLPVASLRTELVGS</sequence>
<dbReference type="AlphaFoldDB" id="A0A5N0EDX3"/>
<protein>
    <submittedName>
        <fullName evidence="1">Uncharacterized protein</fullName>
    </submittedName>
</protein>
<reference evidence="1 2" key="1">
    <citation type="submission" date="2019-09" db="EMBL/GenBank/DDBJ databases">
        <authorList>
            <person name="Wang X."/>
        </authorList>
    </citation>
    <scope>NUCLEOTIDE SEQUENCE [LARGE SCALE GENOMIC DNA]</scope>
    <source>
        <strain evidence="1 2">CICC 11023</strain>
    </source>
</reference>
<gene>
    <name evidence="1" type="ORF">F3087_18340</name>
</gene>
<comment type="caution">
    <text evidence="1">The sequence shown here is derived from an EMBL/GenBank/DDBJ whole genome shotgun (WGS) entry which is preliminary data.</text>
</comment>
<dbReference type="RefSeq" id="WP_150403188.1">
    <property type="nucleotide sequence ID" value="NZ_VXLC01000006.1"/>
</dbReference>
<evidence type="ECO:0000313" key="1">
    <source>
        <dbReference type="EMBL" id="KAA8887618.1"/>
    </source>
</evidence>
<keyword evidence="2" id="KW-1185">Reference proteome</keyword>
<organism evidence="1 2">
    <name type="scientific">Nocardia colli</name>
    <dbReference type="NCBI Taxonomy" id="2545717"/>
    <lineage>
        <taxon>Bacteria</taxon>
        <taxon>Bacillati</taxon>
        <taxon>Actinomycetota</taxon>
        <taxon>Actinomycetes</taxon>
        <taxon>Mycobacteriales</taxon>
        <taxon>Nocardiaceae</taxon>
        <taxon>Nocardia</taxon>
    </lineage>
</organism>
<dbReference type="Proteomes" id="UP000323876">
    <property type="component" value="Unassembled WGS sequence"/>
</dbReference>
<name>A0A5N0EDX3_9NOCA</name>
<dbReference type="OrthoDB" id="4570714at2"/>